<keyword evidence="3" id="KW-1185">Reference proteome</keyword>
<dbReference type="Pfam" id="PF00881">
    <property type="entry name" value="Nitroreductase"/>
    <property type="match status" value="1"/>
</dbReference>
<dbReference type="PANTHER" id="PTHR23026:SF123">
    <property type="entry name" value="NAD(P)H NITROREDUCTASE RV3131-RELATED"/>
    <property type="match status" value="1"/>
</dbReference>
<sequence length="323" mass="35185">MAHNMPDPGTVRAMIALAVRAPSVHNSQPWLWRVGERTVQLYVDPRWQLPNTDPDGRDMIISCGAALHHLRVAAAASGWRTAIHRLPDPANPDHLAAVEFRPTDPDEQTIRLAQAIGQRRSDRRRYTSWEVPSRFVAAMVEAGTGYGALVRAVEPGEEEVRLLRAFDIAARQHGDDDAYRIELAHWSGRHAAAYGVPAHSAVVSTGATVRPFSDPMAREAVTTDLEVAERMMLISTSADDRRSQLQAGEAASAILLAATSRGLATCPLSEPLEVPATRAAIRSDLLHDSGFPQLIIRVGYAATSAEALPETPRRPLDDVVSEL</sequence>
<dbReference type="InterPro" id="IPR029479">
    <property type="entry name" value="Nitroreductase"/>
</dbReference>
<dbReference type="RefSeq" id="WP_122187764.1">
    <property type="nucleotide sequence ID" value="NZ_RFFH01000003.1"/>
</dbReference>
<proteinExistence type="predicted"/>
<dbReference type="PANTHER" id="PTHR23026">
    <property type="entry name" value="NADPH NITROREDUCTASE"/>
    <property type="match status" value="1"/>
</dbReference>
<evidence type="ECO:0000259" key="1">
    <source>
        <dbReference type="Pfam" id="PF00881"/>
    </source>
</evidence>
<feature type="domain" description="Nitroreductase" evidence="1">
    <location>
        <begin position="117"/>
        <end position="300"/>
    </location>
</feature>
<dbReference type="Gene3D" id="3.40.109.10">
    <property type="entry name" value="NADH Oxidase"/>
    <property type="match status" value="1"/>
</dbReference>
<dbReference type="NCBIfam" id="NF047509">
    <property type="entry name" value="Rv3131_FMN_oxido"/>
    <property type="match status" value="1"/>
</dbReference>
<reference evidence="2 3" key="1">
    <citation type="submission" date="2018-10" db="EMBL/GenBank/DDBJ databases">
        <title>Isolation from cow dung.</title>
        <authorList>
            <person name="Ling L."/>
        </authorList>
    </citation>
    <scope>NUCLEOTIDE SEQUENCE [LARGE SCALE GENOMIC DNA]</scope>
    <source>
        <strain evidence="2 3">NEAU-LL90</strain>
    </source>
</reference>
<gene>
    <name evidence="2" type="ORF">EBN03_10690</name>
</gene>
<dbReference type="SUPFAM" id="SSF55469">
    <property type="entry name" value="FMN-dependent nitroreductase-like"/>
    <property type="match status" value="2"/>
</dbReference>
<dbReference type="EMBL" id="RFFH01000003">
    <property type="protein sequence ID" value="RMI33565.1"/>
    <property type="molecule type" value="Genomic_DNA"/>
</dbReference>
<evidence type="ECO:0000313" key="2">
    <source>
        <dbReference type="EMBL" id="RMI33565.1"/>
    </source>
</evidence>
<protein>
    <submittedName>
        <fullName evidence="2">NAD(P)H nitroreductase</fullName>
    </submittedName>
</protein>
<organism evidence="2 3">
    <name type="scientific">Nocardia stercoris</name>
    <dbReference type="NCBI Taxonomy" id="2483361"/>
    <lineage>
        <taxon>Bacteria</taxon>
        <taxon>Bacillati</taxon>
        <taxon>Actinomycetota</taxon>
        <taxon>Actinomycetes</taxon>
        <taxon>Mycobacteriales</taxon>
        <taxon>Nocardiaceae</taxon>
        <taxon>Nocardia</taxon>
    </lineage>
</organism>
<accession>A0A3M2LC69</accession>
<dbReference type="InterPro" id="IPR050627">
    <property type="entry name" value="Nitroreductase/BluB"/>
</dbReference>
<dbReference type="Proteomes" id="UP000279275">
    <property type="component" value="Unassembled WGS sequence"/>
</dbReference>
<name>A0A3M2LC69_9NOCA</name>
<dbReference type="AlphaFoldDB" id="A0A3M2LC69"/>
<comment type="caution">
    <text evidence="2">The sequence shown here is derived from an EMBL/GenBank/DDBJ whole genome shotgun (WGS) entry which is preliminary data.</text>
</comment>
<dbReference type="OrthoDB" id="8156917at2"/>
<dbReference type="InterPro" id="IPR000415">
    <property type="entry name" value="Nitroreductase-like"/>
</dbReference>
<evidence type="ECO:0000313" key="3">
    <source>
        <dbReference type="Proteomes" id="UP000279275"/>
    </source>
</evidence>
<dbReference type="GO" id="GO:0016491">
    <property type="term" value="F:oxidoreductase activity"/>
    <property type="evidence" value="ECO:0007669"/>
    <property type="project" value="InterPro"/>
</dbReference>